<feature type="signal peptide" evidence="1">
    <location>
        <begin position="1"/>
        <end position="31"/>
    </location>
</feature>
<keyword evidence="1" id="KW-0732">Signal</keyword>
<dbReference type="RefSeq" id="WP_193661114.1">
    <property type="nucleotide sequence ID" value="NZ_BAAAMM010000001.1"/>
</dbReference>
<name>A0ABV1P1T2_9ACTN</name>
<evidence type="ECO:0000313" key="3">
    <source>
        <dbReference type="Proteomes" id="UP001482520"/>
    </source>
</evidence>
<evidence type="ECO:0000256" key="1">
    <source>
        <dbReference type="SAM" id="SignalP"/>
    </source>
</evidence>
<gene>
    <name evidence="2" type="ORF">V6R90_15710</name>
</gene>
<feature type="chain" id="PRO_5046042816" evidence="1">
    <location>
        <begin position="32"/>
        <end position="483"/>
    </location>
</feature>
<accession>A0ABV1P1T2</accession>
<dbReference type="EMBL" id="JBEGDP010000021">
    <property type="protein sequence ID" value="MEQ7848728.1"/>
    <property type="molecule type" value="Genomic_DNA"/>
</dbReference>
<keyword evidence="3" id="KW-1185">Reference proteome</keyword>
<evidence type="ECO:0000313" key="2">
    <source>
        <dbReference type="EMBL" id="MEQ7848728.1"/>
    </source>
</evidence>
<dbReference type="Proteomes" id="UP001482520">
    <property type="component" value="Unassembled WGS sequence"/>
</dbReference>
<proteinExistence type="predicted"/>
<reference evidence="2 3" key="1">
    <citation type="submission" date="2024-02" db="EMBL/GenBank/DDBJ databases">
        <title>Full genome sequence of Nocardioides kribbensis.</title>
        <authorList>
            <person name="Poletto B.L."/>
            <person name="Silva G."/>
            <person name="Galante D."/>
            <person name="Campos K.R."/>
            <person name="Santos M.B.N."/>
            <person name="Sacchi C.T."/>
        </authorList>
    </citation>
    <scope>NUCLEOTIDE SEQUENCE [LARGE SCALE GENOMIC DNA]</scope>
    <source>
        <strain evidence="2 3">O4R</strain>
    </source>
</reference>
<organism evidence="2 3">
    <name type="scientific">Nocardioides kribbensis</name>
    <dbReference type="NCBI Taxonomy" id="305517"/>
    <lineage>
        <taxon>Bacteria</taxon>
        <taxon>Bacillati</taxon>
        <taxon>Actinomycetota</taxon>
        <taxon>Actinomycetes</taxon>
        <taxon>Propionibacteriales</taxon>
        <taxon>Nocardioidaceae</taxon>
        <taxon>Nocardioides</taxon>
    </lineage>
</organism>
<protein>
    <submittedName>
        <fullName evidence="2">Uncharacterized protein</fullName>
    </submittedName>
</protein>
<sequence>MKTTLRRAVAVSAVCAAGLAGTLTTPTTATAEDGPSARAERRLTDFGMKANVYGTKVLLGGVELKSLKDARANQPCTRTAGLSDVVGSLLSTDTLPVPNDLVHLSPSTSSYETYETAGRTGVRGINTIADIAIGGEVVDDLAIPTLKIEGLRSVADSFYDRSAVDARGAAGAYGTDHSFGFEGISLDYDDTVVEGTPLADLLDIVNDATAPVSQVVDQLVELLSSVAGNTVEIPGLGSIGLGRSGGTVGKTFATSETYALKIDVDPSEAANDSVTTLQLGRAKTRISSPVRSGVFRSTVMGLDLFAGNDLLHMGGIGTQTIPCEGTGGDVRTKTVEQAQVLLGGLVTLTGLEYEYSGEQLARGRARSMVASKLGRLEIPSAGLVITGIGSRIDLLGKGAGTKVARTVKVKVGDILLDGESIKPDDLSLGDQVLFGDNGVITFGRIPAGGSNFYGTEVSAISVRIPGVIDLIDVGWAGSRIYPR</sequence>
<comment type="caution">
    <text evidence="2">The sequence shown here is derived from an EMBL/GenBank/DDBJ whole genome shotgun (WGS) entry which is preliminary data.</text>
</comment>